<feature type="transmembrane region" description="Helical" evidence="1">
    <location>
        <begin position="216"/>
        <end position="234"/>
    </location>
</feature>
<gene>
    <name evidence="3" type="ORF">J2T22_001631</name>
</gene>
<dbReference type="Pfam" id="PF02517">
    <property type="entry name" value="Rce1-like"/>
    <property type="match status" value="1"/>
</dbReference>
<dbReference type="GO" id="GO:0008233">
    <property type="term" value="F:peptidase activity"/>
    <property type="evidence" value="ECO:0007669"/>
    <property type="project" value="UniProtKB-KW"/>
</dbReference>
<dbReference type="RefSeq" id="WP_307489481.1">
    <property type="nucleotide sequence ID" value="NZ_JAUSSY010000005.1"/>
</dbReference>
<comment type="caution">
    <text evidence="3">The sequence shown here is derived from an EMBL/GenBank/DDBJ whole genome shotgun (WGS) entry which is preliminary data.</text>
</comment>
<reference evidence="3 4" key="1">
    <citation type="submission" date="2023-07" db="EMBL/GenBank/DDBJ databases">
        <title>Sorghum-associated microbial communities from plants grown in Nebraska, USA.</title>
        <authorList>
            <person name="Schachtman D."/>
        </authorList>
    </citation>
    <scope>NUCLEOTIDE SEQUENCE [LARGE SCALE GENOMIC DNA]</scope>
    <source>
        <strain evidence="3 4">DS994</strain>
    </source>
</reference>
<dbReference type="EMBL" id="JAUSSY010000005">
    <property type="protein sequence ID" value="MDQ0118453.1"/>
    <property type="molecule type" value="Genomic_DNA"/>
</dbReference>
<dbReference type="Proteomes" id="UP001226389">
    <property type="component" value="Unassembled WGS sequence"/>
</dbReference>
<keyword evidence="4" id="KW-1185">Reference proteome</keyword>
<dbReference type="InterPro" id="IPR003675">
    <property type="entry name" value="Rce1/LyrA-like_dom"/>
</dbReference>
<protein>
    <submittedName>
        <fullName evidence="3">Membrane protease YdiL (CAAX protease family)</fullName>
    </submittedName>
</protein>
<proteinExistence type="predicted"/>
<dbReference type="GO" id="GO:0006508">
    <property type="term" value="P:proteolysis"/>
    <property type="evidence" value="ECO:0007669"/>
    <property type="project" value="UniProtKB-KW"/>
</dbReference>
<evidence type="ECO:0000256" key="1">
    <source>
        <dbReference type="SAM" id="Phobius"/>
    </source>
</evidence>
<name>A0ABT9UFN0_9MICC</name>
<keyword evidence="1" id="KW-0472">Membrane</keyword>
<feature type="transmembrane region" description="Helical" evidence="1">
    <location>
        <begin position="20"/>
        <end position="41"/>
    </location>
</feature>
<feature type="transmembrane region" description="Helical" evidence="1">
    <location>
        <begin position="164"/>
        <end position="184"/>
    </location>
</feature>
<keyword evidence="1" id="KW-0812">Transmembrane</keyword>
<evidence type="ECO:0000313" key="3">
    <source>
        <dbReference type="EMBL" id="MDQ0118453.1"/>
    </source>
</evidence>
<organism evidence="3 4">
    <name type="scientific">Pseudarthrobacter defluvii</name>
    <dbReference type="NCBI Taxonomy" id="410837"/>
    <lineage>
        <taxon>Bacteria</taxon>
        <taxon>Bacillati</taxon>
        <taxon>Actinomycetota</taxon>
        <taxon>Actinomycetes</taxon>
        <taxon>Micrococcales</taxon>
        <taxon>Micrococcaceae</taxon>
        <taxon>Pseudarthrobacter</taxon>
    </lineage>
</organism>
<feature type="transmembrane region" description="Helical" evidence="1">
    <location>
        <begin position="53"/>
        <end position="75"/>
    </location>
</feature>
<evidence type="ECO:0000313" key="4">
    <source>
        <dbReference type="Proteomes" id="UP001226389"/>
    </source>
</evidence>
<keyword evidence="3" id="KW-0645">Protease</keyword>
<feature type="domain" description="CAAX prenyl protease 2/Lysostaphin resistance protein A-like" evidence="2">
    <location>
        <begin position="108"/>
        <end position="203"/>
    </location>
</feature>
<evidence type="ECO:0000259" key="2">
    <source>
        <dbReference type="Pfam" id="PF02517"/>
    </source>
</evidence>
<sequence>MSADTSSVSAGGARIRLSPFQLAVMLVVVAAAVNLTAAFVLEAFTDWDSLYRRLAGVLVLAAMAVAVAVSTRFGFAWTVRSGRLLILPAVLAVLPFFAGVQPVQGSILSAILIGEAATGIFEELWFRGLTLSALGSWTPFKATMTVSALFGLSHLANIAYGADAAITAAQVIGAFTFGVGYAALRLRTIALWPLMILHALTDISLAIGNVTGGLRWGIMIGSDTILLIYGIILLRQLPRGTSVSEAIGGQRTAPSRS</sequence>
<accession>A0ABT9UFN0</accession>
<keyword evidence="1" id="KW-1133">Transmembrane helix</keyword>
<feature type="transmembrane region" description="Helical" evidence="1">
    <location>
        <begin position="191"/>
        <end position="210"/>
    </location>
</feature>
<feature type="transmembrane region" description="Helical" evidence="1">
    <location>
        <begin position="82"/>
        <end position="100"/>
    </location>
</feature>
<keyword evidence="3" id="KW-0378">Hydrolase</keyword>